<sequence length="58" mass="6709">MQQLNSYLSGRWLYGQGQAREIRHALTGEPLYQVCSEGLPLADSLRYAREQGAARWRR</sequence>
<dbReference type="AlphaFoldDB" id="A0A3S4GF36"/>
<name>A0A3S4GF36_SERRU</name>
<gene>
    <name evidence="1" type="primary">boxD_2</name>
    <name evidence="1" type="ORF">NCTC9419_00243</name>
</gene>
<evidence type="ECO:0000313" key="2">
    <source>
        <dbReference type="Proteomes" id="UP000271603"/>
    </source>
</evidence>
<evidence type="ECO:0000313" key="1">
    <source>
        <dbReference type="EMBL" id="VEA68046.1"/>
    </source>
</evidence>
<keyword evidence="1" id="KW-0560">Oxidoreductase</keyword>
<protein>
    <submittedName>
        <fullName evidence="1">3,4-dehydroadipyl-CoA semialdehyde dehydrogenase</fullName>
        <ecNumber evidence="1">1.2.1.77</ecNumber>
    </submittedName>
</protein>
<proteinExistence type="predicted"/>
<dbReference type="EMBL" id="LR134155">
    <property type="protein sequence ID" value="VEA68046.1"/>
    <property type="molecule type" value="Genomic_DNA"/>
</dbReference>
<reference evidence="1 2" key="1">
    <citation type="submission" date="2018-12" db="EMBL/GenBank/DDBJ databases">
        <authorList>
            <consortium name="Pathogen Informatics"/>
        </authorList>
    </citation>
    <scope>NUCLEOTIDE SEQUENCE [LARGE SCALE GENOMIC DNA]</scope>
    <source>
        <strain evidence="1 2">NCTC9419</strain>
    </source>
</reference>
<accession>A0A3S4GF36</accession>
<dbReference type="GO" id="GO:0016491">
    <property type="term" value="F:oxidoreductase activity"/>
    <property type="evidence" value="ECO:0007669"/>
    <property type="project" value="UniProtKB-KW"/>
</dbReference>
<dbReference type="Proteomes" id="UP000271603">
    <property type="component" value="Chromosome"/>
</dbReference>
<organism evidence="1 2">
    <name type="scientific">Serratia rubidaea</name>
    <name type="common">Serratia marinorubra</name>
    <dbReference type="NCBI Taxonomy" id="61652"/>
    <lineage>
        <taxon>Bacteria</taxon>
        <taxon>Pseudomonadati</taxon>
        <taxon>Pseudomonadota</taxon>
        <taxon>Gammaproteobacteria</taxon>
        <taxon>Enterobacterales</taxon>
        <taxon>Yersiniaceae</taxon>
        <taxon>Serratia</taxon>
    </lineage>
</organism>
<dbReference type="EC" id="1.2.1.77" evidence="1"/>